<dbReference type="GO" id="GO:0006338">
    <property type="term" value="P:chromatin remodeling"/>
    <property type="evidence" value="ECO:0007669"/>
    <property type="project" value="InterPro"/>
</dbReference>
<evidence type="ECO:0000256" key="5">
    <source>
        <dbReference type="ARBA" id="ARBA00023015"/>
    </source>
</evidence>
<evidence type="ECO:0000256" key="4">
    <source>
        <dbReference type="ARBA" id="ARBA00022853"/>
    </source>
</evidence>
<dbReference type="AlphaFoldDB" id="A0A4P9Z1A5"/>
<dbReference type="GO" id="GO:0006281">
    <property type="term" value="P:DNA repair"/>
    <property type="evidence" value="ECO:0007669"/>
    <property type="project" value="InterPro"/>
</dbReference>
<evidence type="ECO:0000256" key="2">
    <source>
        <dbReference type="ARBA" id="ARBA00006918"/>
    </source>
</evidence>
<reference evidence="12" key="1">
    <citation type="journal article" date="2018" name="Nat. Microbiol.">
        <title>Leveraging single-cell genomics to expand the fungal tree of life.</title>
        <authorList>
            <person name="Ahrendt S.R."/>
            <person name="Quandt C.A."/>
            <person name="Ciobanu D."/>
            <person name="Clum A."/>
            <person name="Salamov A."/>
            <person name="Andreopoulos B."/>
            <person name="Cheng J.F."/>
            <person name="Woyke T."/>
            <person name="Pelin A."/>
            <person name="Henrissat B."/>
            <person name="Reynolds N.K."/>
            <person name="Benny G.L."/>
            <person name="Smith M.E."/>
            <person name="James T.Y."/>
            <person name="Grigoriev I.V."/>
        </authorList>
    </citation>
    <scope>NUCLEOTIDE SEQUENCE [LARGE SCALE GENOMIC DNA]</scope>
    <source>
        <strain evidence="12">Benny S71-1</strain>
    </source>
</reference>
<dbReference type="Proteomes" id="UP000278143">
    <property type="component" value="Unassembled WGS sequence"/>
</dbReference>
<keyword evidence="7" id="KW-0539">Nucleus</keyword>
<accession>A0A4P9Z1A5</accession>
<feature type="domain" description="Myb-like" evidence="10">
    <location>
        <begin position="104"/>
        <end position="163"/>
    </location>
</feature>
<dbReference type="PANTHER" id="PTHR12855:SF10">
    <property type="entry name" value="DNA METHYLTRANSFERASE 1-ASSOCIATED PROTEIN 1"/>
    <property type="match status" value="1"/>
</dbReference>
<evidence type="ECO:0000256" key="6">
    <source>
        <dbReference type="ARBA" id="ARBA00023163"/>
    </source>
</evidence>
<dbReference type="SMART" id="SM00717">
    <property type="entry name" value="SANT"/>
    <property type="match status" value="1"/>
</dbReference>
<dbReference type="OrthoDB" id="19740at2759"/>
<keyword evidence="4" id="KW-0156">Chromatin regulator</keyword>
<comment type="subcellular location">
    <subcellularLocation>
        <location evidence="1">Nucleus</location>
    </subcellularLocation>
</comment>
<feature type="region of interest" description="Disordered" evidence="9">
    <location>
        <begin position="1"/>
        <end position="35"/>
    </location>
</feature>
<keyword evidence="12" id="KW-1185">Reference proteome</keyword>
<dbReference type="GO" id="GO:0000122">
    <property type="term" value="P:negative regulation of transcription by RNA polymerase II"/>
    <property type="evidence" value="ECO:0007669"/>
    <property type="project" value="TreeGrafter"/>
</dbReference>
<evidence type="ECO:0000256" key="1">
    <source>
        <dbReference type="ARBA" id="ARBA00004123"/>
    </source>
</evidence>
<dbReference type="GO" id="GO:0003714">
    <property type="term" value="F:transcription corepressor activity"/>
    <property type="evidence" value="ECO:0007669"/>
    <property type="project" value="TreeGrafter"/>
</dbReference>
<evidence type="ECO:0000256" key="7">
    <source>
        <dbReference type="ARBA" id="ARBA00023242"/>
    </source>
</evidence>
<proteinExistence type="inferred from homology"/>
<evidence type="ECO:0000256" key="8">
    <source>
        <dbReference type="ARBA" id="ARBA00025264"/>
    </source>
</evidence>
<evidence type="ECO:0000313" key="12">
    <source>
        <dbReference type="Proteomes" id="UP000278143"/>
    </source>
</evidence>
<comment type="similarity">
    <text evidence="2">Belongs to the SWC4 family.</text>
</comment>
<keyword evidence="6" id="KW-0804">Transcription</keyword>
<feature type="compositionally biased region" description="Polar residues" evidence="9">
    <location>
        <begin position="17"/>
        <end position="27"/>
    </location>
</feature>
<organism evidence="11 12">
    <name type="scientific">Syncephalis pseudoplumigaleata</name>
    <dbReference type="NCBI Taxonomy" id="1712513"/>
    <lineage>
        <taxon>Eukaryota</taxon>
        <taxon>Fungi</taxon>
        <taxon>Fungi incertae sedis</taxon>
        <taxon>Zoopagomycota</taxon>
        <taxon>Zoopagomycotina</taxon>
        <taxon>Zoopagomycetes</taxon>
        <taxon>Zoopagales</taxon>
        <taxon>Piptocephalidaceae</taxon>
        <taxon>Syncephalis</taxon>
    </lineage>
</organism>
<dbReference type="GO" id="GO:0035267">
    <property type="term" value="C:NuA4 histone acetyltransferase complex"/>
    <property type="evidence" value="ECO:0007669"/>
    <property type="project" value="InterPro"/>
</dbReference>
<feature type="region of interest" description="Disordered" evidence="9">
    <location>
        <begin position="251"/>
        <end position="315"/>
    </location>
</feature>
<evidence type="ECO:0000256" key="9">
    <source>
        <dbReference type="SAM" id="MobiDB-lite"/>
    </source>
</evidence>
<name>A0A4P9Z1A5_9FUNG</name>
<feature type="compositionally biased region" description="Basic and acidic residues" evidence="9">
    <location>
        <begin position="1"/>
        <end position="10"/>
    </location>
</feature>
<feature type="compositionally biased region" description="Polar residues" evidence="9">
    <location>
        <begin position="260"/>
        <end position="270"/>
    </location>
</feature>
<evidence type="ECO:0000313" key="11">
    <source>
        <dbReference type="EMBL" id="RKP25170.1"/>
    </source>
</evidence>
<feature type="compositionally biased region" description="Polar residues" evidence="9">
    <location>
        <begin position="279"/>
        <end position="298"/>
    </location>
</feature>
<sequence>MNTQDARDILELDAASQKPTATSQRRSGTLPKKPEGVNRELFNLIGGLATVPVSEHRVQFKEKPSFAAKPSSSRWTKKGFTNSARSDDLVLYHWVNEADESTDLSSDWSKEETDYLFALCRQFDLRFLVIADRYDYSAPESATPPPQRTLEDVKERYYTVARRILQARTSAMPSGAATLPQDYLDCYNFDKEQEKERKRVLDKLFRRTQEEIMEEEALVVEVRRIQLQQRKLQRDHEHVMRLLNIREAPSLGPMHAGAQSMASSTGTGAQPYNGANDHTAYTTPNTKQKHGAQQQRATPGTDGTGETTKARKRKLVKKDGTGAALDCPRPVMATERVYAQYEQLRQSIIKMLERKKYADRLEQELRTLNYRKDELKGKTSLLGHTTASELDLADDMTTPKLQGVTKTID</sequence>
<comment type="function">
    <text evidence="8">Component of the SWR1 complex which mediates the ATP-dependent exchange of histone H2A for the H2A variant HZT1 leading to transcriptional regulation of selected genes by chromatin remodeling. Component of the NuA4 histone acetyltransferase complex which is involved in transcriptional activation of selected genes principally by acetylation of nucleosomal histone H4 and H2A. The NuA4 complex is also involved in DNA repair.</text>
</comment>
<dbReference type="Gene3D" id="1.10.10.60">
    <property type="entry name" value="Homeodomain-like"/>
    <property type="match status" value="1"/>
</dbReference>
<evidence type="ECO:0000256" key="3">
    <source>
        <dbReference type="ARBA" id="ARBA00019132"/>
    </source>
</evidence>
<dbReference type="PANTHER" id="PTHR12855">
    <property type="entry name" value="DNA METHYLTRANSFERASE 1-ASSOCIATED PROTEIN 1 FAMILY MEMBER"/>
    <property type="match status" value="1"/>
</dbReference>
<dbReference type="InterPro" id="IPR032563">
    <property type="entry name" value="DAMP1_SANT-like"/>
</dbReference>
<keyword evidence="5" id="KW-0805">Transcription regulation</keyword>
<dbReference type="GO" id="GO:0000812">
    <property type="term" value="C:Swr1 complex"/>
    <property type="evidence" value="ECO:0007669"/>
    <property type="project" value="TreeGrafter"/>
</dbReference>
<dbReference type="InterPro" id="IPR027109">
    <property type="entry name" value="Swc4/Dmap1"/>
</dbReference>
<dbReference type="Pfam" id="PF16282">
    <property type="entry name" value="SANT_DAMP1_like"/>
    <property type="match status" value="1"/>
</dbReference>
<dbReference type="EMBL" id="KZ989855">
    <property type="protein sequence ID" value="RKP25170.1"/>
    <property type="molecule type" value="Genomic_DNA"/>
</dbReference>
<dbReference type="InterPro" id="IPR001005">
    <property type="entry name" value="SANT/Myb"/>
</dbReference>
<protein>
    <recommendedName>
        <fullName evidence="3">SWR1-complex protein 4</fullName>
    </recommendedName>
</protein>
<evidence type="ECO:0000259" key="10">
    <source>
        <dbReference type="SMART" id="SM00717"/>
    </source>
</evidence>
<gene>
    <name evidence="11" type="ORF">SYNPS1DRAFT_22828</name>
</gene>